<keyword evidence="2" id="KW-1185">Reference proteome</keyword>
<dbReference type="EMBL" id="JAQGDS010000003">
    <property type="protein sequence ID" value="KAJ6261673.1"/>
    <property type="molecule type" value="Genomic_DNA"/>
</dbReference>
<reference evidence="1" key="1">
    <citation type="submission" date="2023-01" db="EMBL/GenBank/DDBJ databases">
        <title>The chitinases involved in constricting ring structure development in the nematode-trapping fungus Drechslerella dactyloides.</title>
        <authorList>
            <person name="Wang R."/>
            <person name="Zhang L."/>
            <person name="Tang P."/>
            <person name="Li S."/>
            <person name="Liang L."/>
        </authorList>
    </citation>
    <scope>NUCLEOTIDE SEQUENCE</scope>
    <source>
        <strain evidence="1">YMF1.00031</strain>
    </source>
</reference>
<dbReference type="AlphaFoldDB" id="A0AAD6IZK0"/>
<dbReference type="Proteomes" id="UP001221413">
    <property type="component" value="Unassembled WGS sequence"/>
</dbReference>
<accession>A0AAD6IZK0</accession>
<comment type="caution">
    <text evidence="1">The sequence shown here is derived from an EMBL/GenBank/DDBJ whole genome shotgun (WGS) entry which is preliminary data.</text>
</comment>
<proteinExistence type="predicted"/>
<organism evidence="1 2">
    <name type="scientific">Drechslerella dactyloides</name>
    <name type="common">Nematode-trapping fungus</name>
    <name type="synonym">Arthrobotrys dactyloides</name>
    <dbReference type="NCBI Taxonomy" id="74499"/>
    <lineage>
        <taxon>Eukaryota</taxon>
        <taxon>Fungi</taxon>
        <taxon>Dikarya</taxon>
        <taxon>Ascomycota</taxon>
        <taxon>Pezizomycotina</taxon>
        <taxon>Orbiliomycetes</taxon>
        <taxon>Orbiliales</taxon>
        <taxon>Orbiliaceae</taxon>
        <taxon>Drechslerella</taxon>
    </lineage>
</organism>
<protein>
    <submittedName>
        <fullName evidence="1">Uncharacterized protein</fullName>
    </submittedName>
</protein>
<gene>
    <name evidence="1" type="ORF">Dda_2471</name>
</gene>
<name>A0AAD6IZK0_DREDA</name>
<sequence>MVTLYSSTAEIFPGGLYAGIQIDIHRLLGVKAGLNNDLEQEAFKKEFERDPDESWAFRYHGT</sequence>
<evidence type="ECO:0000313" key="1">
    <source>
        <dbReference type="EMBL" id="KAJ6261673.1"/>
    </source>
</evidence>
<evidence type="ECO:0000313" key="2">
    <source>
        <dbReference type="Proteomes" id="UP001221413"/>
    </source>
</evidence>